<protein>
    <submittedName>
        <fullName evidence="1">Ribonuclease D</fullName>
    </submittedName>
</protein>
<evidence type="ECO:0000313" key="2">
    <source>
        <dbReference type="Proteomes" id="UP001497744"/>
    </source>
</evidence>
<gene>
    <name evidence="1" type="ORF">BcabD6B2_22430</name>
</gene>
<sequence>MRERIAKGLVALRMHHATNAVTTSFTTAHSSQAALTVFLPLLKVGARILPDEAVEVDVVGIDQRKLVDERSGQPLEKAQLRVGNVAGARPVEEEQQRYGKQTLLVPLHVKLLEERLCPRKVLAPGQKVVANVGRLDAQNQKQPEVLGVVFVIQGAIQPPLLDVVDVLEVRHHVRGQHQLDDAGADGLPLLLSEQPEKVLLRAYNVANERRMVVFEDASVVINQGQRVLGRTQKRVGFTCRGMKGAAAAIYLGDPRRGPMQR</sequence>
<dbReference type="Proteomes" id="UP001497744">
    <property type="component" value="Unassembled WGS sequence"/>
</dbReference>
<accession>A0AAV4LSS1</accession>
<dbReference type="GeneID" id="94194289"/>
<comment type="caution">
    <text evidence="1">The sequence shown here is derived from an EMBL/GenBank/DDBJ whole genome shotgun (WGS) entry which is preliminary data.</text>
</comment>
<keyword evidence="2" id="KW-1185">Reference proteome</keyword>
<name>A0AAV4LSS1_BABCB</name>
<dbReference type="EMBL" id="BPLF01000002">
    <property type="protein sequence ID" value="GIX62808.1"/>
    <property type="molecule type" value="Genomic_DNA"/>
</dbReference>
<proteinExistence type="predicted"/>
<organism evidence="1 2">
    <name type="scientific">Babesia caballi</name>
    <dbReference type="NCBI Taxonomy" id="5871"/>
    <lineage>
        <taxon>Eukaryota</taxon>
        <taxon>Sar</taxon>
        <taxon>Alveolata</taxon>
        <taxon>Apicomplexa</taxon>
        <taxon>Aconoidasida</taxon>
        <taxon>Piroplasmida</taxon>
        <taxon>Babesiidae</taxon>
        <taxon>Babesia</taxon>
    </lineage>
</organism>
<dbReference type="AlphaFoldDB" id="A0AAV4LSS1"/>
<dbReference type="RefSeq" id="XP_067714877.1">
    <property type="nucleotide sequence ID" value="XM_067858776.1"/>
</dbReference>
<evidence type="ECO:0000313" key="1">
    <source>
        <dbReference type="EMBL" id="GIX62808.1"/>
    </source>
</evidence>
<reference evidence="1 2" key="1">
    <citation type="submission" date="2021-06" db="EMBL/GenBank/DDBJ databases">
        <title>Genome sequence of Babesia caballi.</title>
        <authorList>
            <person name="Yamagishi J."/>
            <person name="Kidaka T."/>
            <person name="Ochi A."/>
        </authorList>
    </citation>
    <scope>NUCLEOTIDE SEQUENCE [LARGE SCALE GENOMIC DNA]</scope>
    <source>
        <strain evidence="1">USDA-D6B2</strain>
    </source>
</reference>